<feature type="region of interest" description="Disordered" evidence="1">
    <location>
        <begin position="196"/>
        <end position="217"/>
    </location>
</feature>
<dbReference type="EMBL" id="CACRSR010000013">
    <property type="protein sequence ID" value="VYT08394.1"/>
    <property type="molecule type" value="Genomic_DNA"/>
</dbReference>
<dbReference type="RefSeq" id="WP_421727062.1">
    <property type="nucleotide sequence ID" value="NZ_CACRSR010000013.1"/>
</dbReference>
<gene>
    <name evidence="2" type="ORF">BALFYP80_01570</name>
</gene>
<evidence type="ECO:0000256" key="1">
    <source>
        <dbReference type="SAM" id="MobiDB-lite"/>
    </source>
</evidence>
<protein>
    <submittedName>
        <fullName evidence="2">Uncharacterized protein</fullName>
    </submittedName>
</protein>
<accession>A0A6N2TR75</accession>
<name>A0A6N2TR75_BIFAD</name>
<evidence type="ECO:0000313" key="2">
    <source>
        <dbReference type="EMBL" id="VYT08394.1"/>
    </source>
</evidence>
<dbReference type="AlphaFoldDB" id="A0A6N2TR75"/>
<proteinExistence type="predicted"/>
<organism evidence="2">
    <name type="scientific">Bifidobacterium adolescentis</name>
    <dbReference type="NCBI Taxonomy" id="1680"/>
    <lineage>
        <taxon>Bacteria</taxon>
        <taxon>Bacillati</taxon>
        <taxon>Actinomycetota</taxon>
        <taxon>Actinomycetes</taxon>
        <taxon>Bifidobacteriales</taxon>
        <taxon>Bifidobacteriaceae</taxon>
        <taxon>Bifidobacterium</taxon>
    </lineage>
</organism>
<sequence>MAADSAGNDLSSAKIVVTSAFRFAPYDATQKLTADLIAPTVADVKTGLDKIFTKGGFVGLITEDGAPQDSRDADDAIKFHQPGYSINGKASLTAQFTVAEDNDITRQMTIGKPDASGVYHVTDVIQDGKWFCYQETVFKNGTHRRRLGVVNLTGNEQGQDTAGKNTGDAWTIEWIQDDACDSGASKYLQSFVTPKASSGSHETYHQADDSESQPVAD</sequence>
<reference evidence="2" key="1">
    <citation type="submission" date="2019-11" db="EMBL/GenBank/DDBJ databases">
        <authorList>
            <person name="Feng L."/>
        </authorList>
    </citation>
    <scope>NUCLEOTIDE SEQUENCE</scope>
    <source>
        <strain evidence="2">BAdolescentisLFYP80</strain>
    </source>
</reference>